<dbReference type="AlphaFoldDB" id="A0ABD0UP43"/>
<comment type="caution">
    <text evidence="1">The sequence shown here is derived from an EMBL/GenBank/DDBJ whole genome shotgun (WGS) entry which is preliminary data.</text>
</comment>
<evidence type="ECO:0000313" key="1">
    <source>
        <dbReference type="EMBL" id="KAL0914345.1"/>
    </source>
</evidence>
<gene>
    <name evidence="1" type="ORF">M5K25_014688</name>
</gene>
<organism evidence="1 2">
    <name type="scientific">Dendrobium thyrsiflorum</name>
    <name type="common">Pinecone-like raceme dendrobium</name>
    <name type="synonym">Orchid</name>
    <dbReference type="NCBI Taxonomy" id="117978"/>
    <lineage>
        <taxon>Eukaryota</taxon>
        <taxon>Viridiplantae</taxon>
        <taxon>Streptophyta</taxon>
        <taxon>Embryophyta</taxon>
        <taxon>Tracheophyta</taxon>
        <taxon>Spermatophyta</taxon>
        <taxon>Magnoliopsida</taxon>
        <taxon>Liliopsida</taxon>
        <taxon>Asparagales</taxon>
        <taxon>Orchidaceae</taxon>
        <taxon>Epidendroideae</taxon>
        <taxon>Malaxideae</taxon>
        <taxon>Dendrobiinae</taxon>
        <taxon>Dendrobium</taxon>
    </lineage>
</organism>
<evidence type="ECO:0000313" key="2">
    <source>
        <dbReference type="Proteomes" id="UP001552299"/>
    </source>
</evidence>
<name>A0ABD0UP43_DENTH</name>
<dbReference type="EMBL" id="JANQDX010000012">
    <property type="protein sequence ID" value="KAL0914345.1"/>
    <property type="molecule type" value="Genomic_DNA"/>
</dbReference>
<keyword evidence="2" id="KW-1185">Reference proteome</keyword>
<accession>A0ABD0UP43</accession>
<protein>
    <submittedName>
        <fullName evidence="1">Uncharacterized protein</fullName>
    </submittedName>
</protein>
<dbReference type="Proteomes" id="UP001552299">
    <property type="component" value="Unassembled WGS sequence"/>
</dbReference>
<proteinExistence type="predicted"/>
<sequence length="134" mass="14802">MARDARVDTCMMWLEPYHMSTRRGSGAGGSGCGHGAQGAGRCTGRGSEHKGCSGLTAWDAVRQEKICWEVELFFVNSSYLLLYKSRIKDGYGQAIKENSFPSLPLPFPLSLLFSQDQDEEVLLPLDLDLNKIDV</sequence>
<reference evidence="1 2" key="1">
    <citation type="journal article" date="2024" name="Plant Biotechnol. J.">
        <title>Dendrobium thyrsiflorum genome and its molecular insights into genes involved in important horticultural traits.</title>
        <authorList>
            <person name="Chen B."/>
            <person name="Wang J.Y."/>
            <person name="Zheng P.J."/>
            <person name="Li K.L."/>
            <person name="Liang Y.M."/>
            <person name="Chen X.F."/>
            <person name="Zhang C."/>
            <person name="Zhao X."/>
            <person name="He X."/>
            <person name="Zhang G.Q."/>
            <person name="Liu Z.J."/>
            <person name="Xu Q."/>
        </authorList>
    </citation>
    <scope>NUCLEOTIDE SEQUENCE [LARGE SCALE GENOMIC DNA]</scope>
    <source>
        <strain evidence="1">GZMU011</strain>
    </source>
</reference>